<evidence type="ECO:0000313" key="8">
    <source>
        <dbReference type="Proteomes" id="UP000017559"/>
    </source>
</evidence>
<dbReference type="InterPro" id="IPR013320">
    <property type="entry name" value="ConA-like_dom_sf"/>
</dbReference>
<dbReference type="InterPro" id="IPR006710">
    <property type="entry name" value="Glyco_hydro_43"/>
</dbReference>
<dbReference type="PANTHER" id="PTHR42812:SF16">
    <property type="entry name" value="HYDROLASE, PUTATIVE (AFU_ORTHOLOGUE AFUA_7G06110)-RELATED"/>
    <property type="match status" value="1"/>
</dbReference>
<feature type="domain" description="Beta-xylosidase C-terminal Concanavalin A-like" evidence="6">
    <location>
        <begin position="364"/>
        <end position="563"/>
    </location>
</feature>
<dbReference type="HOGENOM" id="CLU_016508_2_0_1"/>
<dbReference type="Proteomes" id="UP000017559">
    <property type="component" value="Unassembled WGS sequence"/>
</dbReference>
<evidence type="ECO:0000256" key="1">
    <source>
        <dbReference type="ARBA" id="ARBA00009865"/>
    </source>
</evidence>
<dbReference type="Pfam" id="PF04616">
    <property type="entry name" value="Glyco_hydro_43"/>
    <property type="match status" value="1"/>
</dbReference>
<keyword evidence="2 4" id="KW-0378">Hydrolase</keyword>
<feature type="chain" id="PRO_5004713081" evidence="5">
    <location>
        <begin position="18"/>
        <end position="565"/>
    </location>
</feature>
<dbReference type="SUPFAM" id="SSF49899">
    <property type="entry name" value="Concanavalin A-like lectins/glucanases"/>
    <property type="match status" value="1"/>
</dbReference>
<evidence type="ECO:0000256" key="3">
    <source>
        <dbReference type="ARBA" id="ARBA00023295"/>
    </source>
</evidence>
<dbReference type="InterPro" id="IPR041542">
    <property type="entry name" value="GH43_C2"/>
</dbReference>
<name>V2Y514_MONRO</name>
<evidence type="ECO:0000256" key="5">
    <source>
        <dbReference type="SAM" id="SignalP"/>
    </source>
</evidence>
<dbReference type="AlphaFoldDB" id="V2Y514"/>
<dbReference type="Gene3D" id="2.60.120.200">
    <property type="match status" value="1"/>
</dbReference>
<evidence type="ECO:0000256" key="4">
    <source>
        <dbReference type="RuleBase" id="RU361187"/>
    </source>
</evidence>
<dbReference type="Gene3D" id="2.115.10.20">
    <property type="entry name" value="Glycosyl hydrolase domain, family 43"/>
    <property type="match status" value="1"/>
</dbReference>
<protein>
    <submittedName>
        <fullName evidence="7">Glycosyl hydrolase</fullName>
    </submittedName>
</protein>
<proteinExistence type="inferred from homology"/>
<comment type="caution">
    <text evidence="7">The sequence shown here is derived from an EMBL/GenBank/DDBJ whole genome shotgun (WGS) entry which is preliminary data.</text>
</comment>
<dbReference type="PANTHER" id="PTHR42812">
    <property type="entry name" value="BETA-XYLOSIDASE"/>
    <property type="match status" value="1"/>
</dbReference>
<organism evidence="7 8">
    <name type="scientific">Moniliophthora roreri (strain MCA 2997)</name>
    <name type="common">Cocoa frosty pod rot fungus</name>
    <name type="synonym">Crinipellis roreri</name>
    <dbReference type="NCBI Taxonomy" id="1381753"/>
    <lineage>
        <taxon>Eukaryota</taxon>
        <taxon>Fungi</taxon>
        <taxon>Dikarya</taxon>
        <taxon>Basidiomycota</taxon>
        <taxon>Agaricomycotina</taxon>
        <taxon>Agaricomycetes</taxon>
        <taxon>Agaricomycetidae</taxon>
        <taxon>Agaricales</taxon>
        <taxon>Marasmiineae</taxon>
        <taxon>Marasmiaceae</taxon>
        <taxon>Moniliophthora</taxon>
    </lineage>
</organism>
<dbReference type="SUPFAM" id="SSF75005">
    <property type="entry name" value="Arabinanase/levansucrase/invertase"/>
    <property type="match status" value="1"/>
</dbReference>
<dbReference type="GO" id="GO:0005975">
    <property type="term" value="P:carbohydrate metabolic process"/>
    <property type="evidence" value="ECO:0007669"/>
    <property type="project" value="InterPro"/>
</dbReference>
<dbReference type="OrthoDB" id="2139957at2759"/>
<dbReference type="GO" id="GO:0004553">
    <property type="term" value="F:hydrolase activity, hydrolyzing O-glycosyl compounds"/>
    <property type="evidence" value="ECO:0007669"/>
    <property type="project" value="InterPro"/>
</dbReference>
<evidence type="ECO:0000259" key="6">
    <source>
        <dbReference type="Pfam" id="PF17851"/>
    </source>
</evidence>
<sequence>MQLLAVVLLFLVTQVTAFTNPILPGFNPDPTILRVGSDYFLATSTFEFFPGVPIYHSTDLISWTVISHALNCPSQLDLRGTAPSGGVFAPTLRYHEDTETFYLITTVFNMINPPDNITYSPRSLYVSTKDPWDDSAWSDPIYVDQAGFDPDLFFDSSTGKTYLTTTQGSGAFGYPNSGYFALWTTEIDLATGDSLTPSRFLHQSPLPDGTPKLTEGAHIFFYNGYYHLITADAGTDVQHRVMHYRSPVFPPTPQPPTPKVPEEDGWEANPHNPIIFNGANLSLPVLSTGHADFVSTPDGKWFTVFLGTRQQNPTNATGKNQLGRETFLAGARWDEDGWLIVNDGKPIEEQMPGLYELDRPTIWRDGFEGNFTDKEYYTQRTPYKAFHRFVEGGGLRLKGNIYTLSDRETPAAFFRKQVDLSAIWSSKLRFTPTSHLHKAGLTVFLSTWYHNEIGITIRPDTNATVLYTETRTGPLAALNTTYHNLPSEDGMTLGIEALPEGYKLGFSTEEGKWTWLTSVGNQWLQAHVEGWQNFVGAHFGLFSTGTGLPMPGVDANFEYVQVERS</sequence>
<dbReference type="EMBL" id="AWSO01000896">
    <property type="protein sequence ID" value="ESK86744.1"/>
    <property type="molecule type" value="Genomic_DNA"/>
</dbReference>
<keyword evidence="8" id="KW-1185">Reference proteome</keyword>
<feature type="signal peptide" evidence="5">
    <location>
        <begin position="1"/>
        <end position="17"/>
    </location>
</feature>
<comment type="similarity">
    <text evidence="1 4">Belongs to the glycosyl hydrolase 43 family.</text>
</comment>
<dbReference type="InterPro" id="IPR051795">
    <property type="entry name" value="Glycosyl_Hydrlase_43"/>
</dbReference>
<dbReference type="Pfam" id="PF17851">
    <property type="entry name" value="GH43_C2"/>
    <property type="match status" value="1"/>
</dbReference>
<gene>
    <name evidence="7" type="ORF">Moror_15193</name>
</gene>
<keyword evidence="3 4" id="KW-0326">Glycosidase</keyword>
<dbReference type="CDD" id="cd18617">
    <property type="entry name" value="GH43_XynB-like"/>
    <property type="match status" value="1"/>
</dbReference>
<evidence type="ECO:0000313" key="7">
    <source>
        <dbReference type="EMBL" id="ESK86744.1"/>
    </source>
</evidence>
<dbReference type="InterPro" id="IPR023296">
    <property type="entry name" value="Glyco_hydro_beta-prop_sf"/>
</dbReference>
<keyword evidence="5" id="KW-0732">Signal</keyword>
<reference evidence="7 8" key="1">
    <citation type="journal article" date="2014" name="BMC Genomics">
        <title>Genome and secretome analysis of the hemibiotrophic fungal pathogen, Moniliophthora roreri, which causes frosty pod rot disease of cacao: mechanisms of the biotrophic and necrotrophic phases.</title>
        <authorList>
            <person name="Meinhardt L.W."/>
            <person name="Costa G.G.L."/>
            <person name="Thomazella D.P.T."/>
            <person name="Teixeira P.J.P.L."/>
            <person name="Carazzolle M.F."/>
            <person name="Schuster S.C."/>
            <person name="Carlson J.E."/>
            <person name="Guiltinan M.J."/>
            <person name="Mieczkowski P."/>
            <person name="Farmer A."/>
            <person name="Ramaraj T."/>
            <person name="Crozier J."/>
            <person name="Davis R.E."/>
            <person name="Shao J."/>
            <person name="Melnick R.L."/>
            <person name="Pereira G.A.G."/>
            <person name="Bailey B.A."/>
        </authorList>
    </citation>
    <scope>NUCLEOTIDE SEQUENCE [LARGE SCALE GENOMIC DNA]</scope>
    <source>
        <strain evidence="7 8">MCA 2997</strain>
    </source>
</reference>
<accession>V2Y514</accession>
<dbReference type="KEGG" id="mrr:Moror_15193"/>
<evidence type="ECO:0000256" key="2">
    <source>
        <dbReference type="ARBA" id="ARBA00022801"/>
    </source>
</evidence>